<dbReference type="Proteomes" id="UP000327118">
    <property type="component" value="Unassembled WGS sequence"/>
</dbReference>
<accession>A0A5N6YWL0</accession>
<dbReference type="EMBL" id="ML739269">
    <property type="protein sequence ID" value="KAE8349837.1"/>
    <property type="molecule type" value="Genomic_DNA"/>
</dbReference>
<keyword evidence="1" id="KW-1133">Transmembrane helix</keyword>
<keyword evidence="1" id="KW-0472">Membrane</keyword>
<evidence type="ECO:0000313" key="3">
    <source>
        <dbReference type="Proteomes" id="UP000327118"/>
    </source>
</evidence>
<keyword evidence="3" id="KW-1185">Reference proteome</keyword>
<dbReference type="OrthoDB" id="3540210at2759"/>
<sequence length="638" mass="69807">MSSAGNIYTGVWINWSHGLFRGATLTLPQEYAGLLTAFLAIFVSFAGTMMWRIICFIIHQAWTTPPSKKRDFVHYTRQVILRNSGSGAAAAWAFTSLAWTAGRKTPHALLRILPLVLIALLNVAVFGVSGVFTSYVTKVPGNTTIILGPRCGGYAVPPDLGSTAIFLSKALADTQVAATYANQCYLGHSSLACGTYVRQNLPFTTEQNVSCPFAKDLCQFNDHSAFAMDTGLLDSHDDFGMNAPPHNRIKYRRRTTCSPIYGGPFTTSRNDANRGLVIYVEAGSTPQLAATGNNWTFSYVARSALDMVDGYTLNVINSQGDPTGSFHSSGAMWVPDPSLNQTDSDLTLFMLAQNGIIYESPSDDPWIPAHILLNGTTSYIGEYRINLMGCTDQYQICNPNLEGETGCSKLGAVVSVLQDITNRISSLQFNSDQIAAMGRFLVTSSQRSMFYAVQGRGGSALNIAQKLYNGIQYQVPPNQWQIEVSTWFALSLAKEQAWAVEWATEPQNFPPREDGQNLTWDYSPPTTVAAEQQCRNQLVHNSGDYKSLSLLGMGLILALGGVIILLGLGLDIAVGWVQRGKWAHLREQWQTEETLGLHQAAYRALGVETEWTDDAPPSSVFRTLSTDGGYHSVHLESK</sequence>
<protein>
    <submittedName>
        <fullName evidence="2">Uncharacterized protein</fullName>
    </submittedName>
</protein>
<evidence type="ECO:0000256" key="1">
    <source>
        <dbReference type="SAM" id="Phobius"/>
    </source>
</evidence>
<proteinExistence type="predicted"/>
<gene>
    <name evidence="2" type="ORF">BDV28DRAFT_52778</name>
</gene>
<dbReference type="AlphaFoldDB" id="A0A5N6YWL0"/>
<name>A0A5N6YWL0_9EURO</name>
<feature type="transmembrane region" description="Helical" evidence="1">
    <location>
        <begin position="112"/>
        <end position="136"/>
    </location>
</feature>
<evidence type="ECO:0000313" key="2">
    <source>
        <dbReference type="EMBL" id="KAE8349837.1"/>
    </source>
</evidence>
<keyword evidence="1" id="KW-0812">Transmembrane</keyword>
<feature type="transmembrane region" description="Helical" evidence="1">
    <location>
        <begin position="550"/>
        <end position="577"/>
    </location>
</feature>
<organism evidence="2 3">
    <name type="scientific">Aspergillus coremiiformis</name>
    <dbReference type="NCBI Taxonomy" id="138285"/>
    <lineage>
        <taxon>Eukaryota</taxon>
        <taxon>Fungi</taxon>
        <taxon>Dikarya</taxon>
        <taxon>Ascomycota</taxon>
        <taxon>Pezizomycotina</taxon>
        <taxon>Eurotiomycetes</taxon>
        <taxon>Eurotiomycetidae</taxon>
        <taxon>Eurotiales</taxon>
        <taxon>Aspergillaceae</taxon>
        <taxon>Aspergillus</taxon>
        <taxon>Aspergillus subgen. Circumdati</taxon>
    </lineage>
</organism>
<feature type="transmembrane region" description="Helical" evidence="1">
    <location>
        <begin position="31"/>
        <end position="59"/>
    </location>
</feature>
<reference evidence="3" key="1">
    <citation type="submission" date="2019-04" db="EMBL/GenBank/DDBJ databases">
        <title>Friends and foes A comparative genomics studyof 23 Aspergillus species from section Flavi.</title>
        <authorList>
            <consortium name="DOE Joint Genome Institute"/>
            <person name="Kjaerbolling I."/>
            <person name="Vesth T."/>
            <person name="Frisvad J.C."/>
            <person name="Nybo J.L."/>
            <person name="Theobald S."/>
            <person name="Kildgaard S."/>
            <person name="Isbrandt T."/>
            <person name="Kuo A."/>
            <person name="Sato A."/>
            <person name="Lyhne E.K."/>
            <person name="Kogle M.E."/>
            <person name="Wiebenga A."/>
            <person name="Kun R.S."/>
            <person name="Lubbers R.J."/>
            <person name="Makela M.R."/>
            <person name="Barry K."/>
            <person name="Chovatia M."/>
            <person name="Clum A."/>
            <person name="Daum C."/>
            <person name="Haridas S."/>
            <person name="He G."/>
            <person name="LaButti K."/>
            <person name="Lipzen A."/>
            <person name="Mondo S."/>
            <person name="Riley R."/>
            <person name="Salamov A."/>
            <person name="Simmons B.A."/>
            <person name="Magnuson J.K."/>
            <person name="Henrissat B."/>
            <person name="Mortensen U.H."/>
            <person name="Larsen T.O."/>
            <person name="Devries R.P."/>
            <person name="Grigoriev I.V."/>
            <person name="Machida M."/>
            <person name="Baker S.E."/>
            <person name="Andersen M.R."/>
        </authorList>
    </citation>
    <scope>NUCLEOTIDE SEQUENCE [LARGE SCALE GENOMIC DNA]</scope>
    <source>
        <strain evidence="3">CBS 553.77</strain>
    </source>
</reference>